<evidence type="ECO:0000313" key="1">
    <source>
        <dbReference type="EMBL" id="KAI2644362.1"/>
    </source>
</evidence>
<protein>
    <submittedName>
        <fullName evidence="1">ATP phosphoribosyltransferase regulatory subunit</fullName>
    </submittedName>
</protein>
<accession>A0ABQ8L134</accession>
<evidence type="ECO:0000313" key="2">
    <source>
        <dbReference type="Proteomes" id="UP000830375"/>
    </source>
</evidence>
<keyword evidence="1" id="KW-0808">Transferase</keyword>
<gene>
    <name evidence="1" type="ORF">H4Q32_024642</name>
</gene>
<keyword evidence="2" id="KW-1185">Reference proteome</keyword>
<sequence>MPTWYPCRPSRNHVGPTYTCWLGGLHVWTSGWILTLLKGEESPIEMENSPRRRKPVLKRLEDWVTPPLTSYIQSEKCLLRDSDRATAYNSGYAKKEPQLKQTAPVWPQLELFSIRCLLRFREHAIADSSDVKVLDARSREYHDSASGDLDHPSCIREVHIFCDASERACGCVEYLRTEDPHGKVEVAFIMSSSRVAPKKHLSVPRLLQRELTVNIAQVIVWIDSTTVLTCIRSDFCHFKVFVGTRVTKILELTNSTDWRYVDSLNNPADDITKGEASQVTYVNMVPRGNETLCRNALGNAISELRSENSSLKIVSGLPICLSIIRVPLLVHNLMNARTNAIYSCPVSDWAPFSPENYNYDENNDRYK</sequence>
<dbReference type="Proteomes" id="UP000830375">
    <property type="component" value="Unassembled WGS sequence"/>
</dbReference>
<dbReference type="GO" id="GO:0016757">
    <property type="term" value="F:glycosyltransferase activity"/>
    <property type="evidence" value="ECO:0007669"/>
    <property type="project" value="UniProtKB-KW"/>
</dbReference>
<dbReference type="PANTHER" id="PTHR47331:SF1">
    <property type="entry name" value="GAG-LIKE PROTEIN"/>
    <property type="match status" value="1"/>
</dbReference>
<name>A0ABQ8L134_LABRO</name>
<comment type="caution">
    <text evidence="1">The sequence shown here is derived from an EMBL/GenBank/DDBJ whole genome shotgun (WGS) entry which is preliminary data.</text>
</comment>
<organism evidence="1 2">
    <name type="scientific">Labeo rohita</name>
    <name type="common">Indian major carp</name>
    <name type="synonym">Cyprinus rohita</name>
    <dbReference type="NCBI Taxonomy" id="84645"/>
    <lineage>
        <taxon>Eukaryota</taxon>
        <taxon>Metazoa</taxon>
        <taxon>Chordata</taxon>
        <taxon>Craniata</taxon>
        <taxon>Vertebrata</taxon>
        <taxon>Euteleostomi</taxon>
        <taxon>Actinopterygii</taxon>
        <taxon>Neopterygii</taxon>
        <taxon>Teleostei</taxon>
        <taxon>Ostariophysi</taxon>
        <taxon>Cypriniformes</taxon>
        <taxon>Cyprinidae</taxon>
        <taxon>Labeoninae</taxon>
        <taxon>Labeonini</taxon>
        <taxon>Labeo</taxon>
    </lineage>
</organism>
<proteinExistence type="predicted"/>
<dbReference type="EMBL" id="JACTAM010002551">
    <property type="protein sequence ID" value="KAI2644362.1"/>
    <property type="molecule type" value="Genomic_DNA"/>
</dbReference>
<dbReference type="PANTHER" id="PTHR47331">
    <property type="entry name" value="PHD-TYPE DOMAIN-CONTAINING PROTEIN"/>
    <property type="match status" value="1"/>
</dbReference>
<dbReference type="InterPro" id="IPR008042">
    <property type="entry name" value="Retrotrans_Pao"/>
</dbReference>
<keyword evidence="1" id="KW-0328">Glycosyltransferase</keyword>
<reference evidence="1 2" key="1">
    <citation type="submission" date="2022-01" db="EMBL/GenBank/DDBJ databases">
        <title>A high-quality chromosome-level genome assembly of rohu carp, Labeo rohita.</title>
        <authorList>
            <person name="Arick M.A. II"/>
            <person name="Hsu C.-Y."/>
            <person name="Magbanua Z."/>
            <person name="Pechanova O."/>
            <person name="Grover C."/>
            <person name="Miller E."/>
            <person name="Thrash A."/>
            <person name="Ezzel L."/>
            <person name="Alam S."/>
            <person name="Benzie J."/>
            <person name="Hamilton M."/>
            <person name="Karsi A."/>
            <person name="Lawrence M.L."/>
            <person name="Peterson D.G."/>
        </authorList>
    </citation>
    <scope>NUCLEOTIDE SEQUENCE [LARGE SCALE GENOMIC DNA]</scope>
    <source>
        <strain evidence="2">BAU-BD-2019</strain>
        <tissue evidence="1">Blood</tissue>
    </source>
</reference>
<dbReference type="Pfam" id="PF05380">
    <property type="entry name" value="Peptidase_A17"/>
    <property type="match status" value="1"/>
</dbReference>